<accession>A0A0M3JZ07</accession>
<evidence type="ECO:0000313" key="4">
    <source>
        <dbReference type="WBParaSite" id="ASIM_0001370601-mRNA-1"/>
    </source>
</evidence>
<evidence type="ECO:0000256" key="1">
    <source>
        <dbReference type="SAM" id="MobiDB-lite"/>
    </source>
</evidence>
<sequence length="377" mass="41095">MDGRFGAKRARTEEDPRLAPFGEFLRARGAEGIPCATLLQALTVLQIIPTDCRFSDYCWATWQVMARYAGPLSGHRIREMERTGVIPDGVVDAFCRLNEVVLVVHPLYSGTPLKIFGKPGKPVKEIAECLGTYAALNIQAATTENIQKKTPLPAITEEEEEEEPQPGPSSRPDFPAGPATNIDLITPDDGTNNLNDISTQLTDTTVTSSPTSPITSSPSSSSSHSPSPPTNRYNFRHPRREASPITLRINPQFKAANTSTLTAQHAAELATTIPTPYKLINNKIANCRAAPGALPPLLRWPPGKFTTLHMVWAHRDRAPRPLGAADNNIYGLTPRREVCCSAKEGRGEEDGHRRATPGARPRFIIYRGPRGNLGGRG</sequence>
<keyword evidence="3" id="KW-1185">Reference proteome</keyword>
<name>A0A0M3JZ07_ANISI</name>
<reference evidence="4" key="1">
    <citation type="submission" date="2017-02" db="UniProtKB">
        <authorList>
            <consortium name="WormBaseParasite"/>
        </authorList>
    </citation>
    <scope>IDENTIFICATION</scope>
</reference>
<proteinExistence type="predicted"/>
<evidence type="ECO:0000313" key="3">
    <source>
        <dbReference type="Proteomes" id="UP000267096"/>
    </source>
</evidence>
<evidence type="ECO:0000313" key="2">
    <source>
        <dbReference type="EMBL" id="VDK49021.1"/>
    </source>
</evidence>
<reference evidence="2 3" key="2">
    <citation type="submission" date="2018-11" db="EMBL/GenBank/DDBJ databases">
        <authorList>
            <consortium name="Pathogen Informatics"/>
        </authorList>
    </citation>
    <scope>NUCLEOTIDE SEQUENCE [LARGE SCALE GENOMIC DNA]</scope>
</reference>
<feature type="compositionally biased region" description="Low complexity" evidence="1">
    <location>
        <begin position="198"/>
        <end position="225"/>
    </location>
</feature>
<protein>
    <submittedName>
        <fullName evidence="4">DDE_Tnp_1_7 domain-containing protein</fullName>
    </submittedName>
</protein>
<feature type="region of interest" description="Disordered" evidence="1">
    <location>
        <begin position="147"/>
        <end position="237"/>
    </location>
</feature>
<dbReference type="WBParaSite" id="ASIM_0001370601-mRNA-1">
    <property type="protein sequence ID" value="ASIM_0001370601-mRNA-1"/>
    <property type="gene ID" value="ASIM_0001370601"/>
</dbReference>
<dbReference type="Proteomes" id="UP000267096">
    <property type="component" value="Unassembled WGS sequence"/>
</dbReference>
<organism evidence="4">
    <name type="scientific">Anisakis simplex</name>
    <name type="common">Herring worm</name>
    <dbReference type="NCBI Taxonomy" id="6269"/>
    <lineage>
        <taxon>Eukaryota</taxon>
        <taxon>Metazoa</taxon>
        <taxon>Ecdysozoa</taxon>
        <taxon>Nematoda</taxon>
        <taxon>Chromadorea</taxon>
        <taxon>Rhabditida</taxon>
        <taxon>Spirurina</taxon>
        <taxon>Ascaridomorpha</taxon>
        <taxon>Ascaridoidea</taxon>
        <taxon>Anisakidae</taxon>
        <taxon>Anisakis</taxon>
        <taxon>Anisakis simplex complex</taxon>
    </lineage>
</organism>
<gene>
    <name evidence="2" type="ORF">ASIM_LOCUS13134</name>
</gene>
<dbReference type="AlphaFoldDB" id="A0A0M3JZ07"/>
<dbReference type="EMBL" id="UYRR01031321">
    <property type="protein sequence ID" value="VDK49021.1"/>
    <property type="molecule type" value="Genomic_DNA"/>
</dbReference>